<protein>
    <submittedName>
        <fullName evidence="2">Uncharacterized protein</fullName>
    </submittedName>
</protein>
<gene>
    <name evidence="2" type="ORF">ERS852574_00652</name>
</gene>
<dbReference type="EMBL" id="CYXR01000003">
    <property type="protein sequence ID" value="CUM77550.1"/>
    <property type="molecule type" value="Genomic_DNA"/>
</dbReference>
<organism evidence="2 3">
    <name type="scientific">Coprococcus comes</name>
    <dbReference type="NCBI Taxonomy" id="410072"/>
    <lineage>
        <taxon>Bacteria</taxon>
        <taxon>Bacillati</taxon>
        <taxon>Bacillota</taxon>
        <taxon>Clostridia</taxon>
        <taxon>Lachnospirales</taxon>
        <taxon>Lachnospiraceae</taxon>
        <taxon>Coprococcus</taxon>
    </lineage>
</organism>
<feature type="compositionally biased region" description="Acidic residues" evidence="1">
    <location>
        <begin position="103"/>
        <end position="113"/>
    </location>
</feature>
<dbReference type="AlphaFoldDB" id="A0A173RHU9"/>
<reference evidence="2 3" key="1">
    <citation type="submission" date="2015-09" db="EMBL/GenBank/DDBJ databases">
        <authorList>
            <consortium name="Pathogen Informatics"/>
        </authorList>
    </citation>
    <scope>NUCLEOTIDE SEQUENCE [LARGE SCALE GENOMIC DNA]</scope>
    <source>
        <strain evidence="2 3">2789STDY5834962</strain>
    </source>
</reference>
<sequence length="190" mass="21496">MEMKNICGKIPVELHEKLKLEVEELGISIPKYLEMVIEEHMTRKGEKTNMADLRTVAVQVTEDLFSRLKAVLARNGMKQKDFLIGLIEDAIEKEEAKWKAESEEAEETEMEDPETAKSEPDEESAEPEAEEPETEALEAETDGEMTEPDEAEADEEPTEPENEEPAEAEPTELETEEAEESEPEEAESEE</sequence>
<feature type="region of interest" description="Disordered" evidence="1">
    <location>
        <begin position="95"/>
        <end position="190"/>
    </location>
</feature>
<evidence type="ECO:0000313" key="3">
    <source>
        <dbReference type="Proteomes" id="UP000095727"/>
    </source>
</evidence>
<evidence type="ECO:0000313" key="2">
    <source>
        <dbReference type="EMBL" id="CUM77550.1"/>
    </source>
</evidence>
<name>A0A173RHU9_9FIRM</name>
<proteinExistence type="predicted"/>
<dbReference type="Proteomes" id="UP000095727">
    <property type="component" value="Unassembled WGS sequence"/>
</dbReference>
<accession>A0A173RHU9</accession>
<evidence type="ECO:0000256" key="1">
    <source>
        <dbReference type="SAM" id="MobiDB-lite"/>
    </source>
</evidence>
<feature type="compositionally biased region" description="Acidic residues" evidence="1">
    <location>
        <begin position="120"/>
        <end position="190"/>
    </location>
</feature>
<dbReference type="RefSeq" id="WP_055155765.1">
    <property type="nucleotide sequence ID" value="NZ_CYXR01000003.1"/>
</dbReference>